<accession>A0AAD4R2K1</accession>
<feature type="compositionally biased region" description="Basic and acidic residues" evidence="1">
    <location>
        <begin position="154"/>
        <end position="169"/>
    </location>
</feature>
<keyword evidence="2" id="KW-0732">Signal</keyword>
<keyword evidence="4" id="KW-1185">Reference proteome</keyword>
<protein>
    <submittedName>
        <fullName evidence="3">Uncharacterized protein</fullName>
    </submittedName>
</protein>
<feature type="signal peptide" evidence="2">
    <location>
        <begin position="1"/>
        <end position="19"/>
    </location>
</feature>
<evidence type="ECO:0000256" key="1">
    <source>
        <dbReference type="SAM" id="MobiDB-lite"/>
    </source>
</evidence>
<evidence type="ECO:0000256" key="2">
    <source>
        <dbReference type="SAM" id="SignalP"/>
    </source>
</evidence>
<sequence>MSNFCSIALCVFLVGFAEANPRTIQVEVRGHEELLKITVGADALIGEVVAKAEEKVKEELGNVEIQRVQEKVMKPGKNEHPGKILGGKRTKHELAKGIEKVYVVLKHAKNEEENAEIEAHEHPHVHEKKEHTFKPSENRYGVLNVEEPEEDGDKENVRPHEHEVKTVVD</sequence>
<comment type="caution">
    <text evidence="3">The sequence shown here is derived from an EMBL/GenBank/DDBJ whole genome shotgun (WGS) entry which is preliminary data.</text>
</comment>
<name>A0AAD4R2K1_9BILA</name>
<gene>
    <name evidence="3" type="ORF">DdX_13666</name>
</gene>
<organism evidence="3 4">
    <name type="scientific">Ditylenchus destructor</name>
    <dbReference type="NCBI Taxonomy" id="166010"/>
    <lineage>
        <taxon>Eukaryota</taxon>
        <taxon>Metazoa</taxon>
        <taxon>Ecdysozoa</taxon>
        <taxon>Nematoda</taxon>
        <taxon>Chromadorea</taxon>
        <taxon>Rhabditida</taxon>
        <taxon>Tylenchina</taxon>
        <taxon>Tylenchomorpha</taxon>
        <taxon>Sphaerularioidea</taxon>
        <taxon>Anguinidae</taxon>
        <taxon>Anguininae</taxon>
        <taxon>Ditylenchus</taxon>
    </lineage>
</organism>
<evidence type="ECO:0000313" key="4">
    <source>
        <dbReference type="Proteomes" id="UP001201812"/>
    </source>
</evidence>
<feature type="compositionally biased region" description="Basic and acidic residues" evidence="1">
    <location>
        <begin position="116"/>
        <end position="137"/>
    </location>
</feature>
<reference evidence="3" key="1">
    <citation type="submission" date="2022-01" db="EMBL/GenBank/DDBJ databases">
        <title>Genome Sequence Resource for Two Populations of Ditylenchus destructor, the Migratory Endoparasitic Phytonematode.</title>
        <authorList>
            <person name="Zhang H."/>
            <person name="Lin R."/>
            <person name="Xie B."/>
        </authorList>
    </citation>
    <scope>NUCLEOTIDE SEQUENCE</scope>
    <source>
        <strain evidence="3">BazhouSP</strain>
    </source>
</reference>
<proteinExistence type="predicted"/>
<feature type="chain" id="PRO_5042032013" evidence="2">
    <location>
        <begin position="20"/>
        <end position="169"/>
    </location>
</feature>
<dbReference type="Proteomes" id="UP001201812">
    <property type="component" value="Unassembled WGS sequence"/>
</dbReference>
<evidence type="ECO:0000313" key="3">
    <source>
        <dbReference type="EMBL" id="KAI1705351.1"/>
    </source>
</evidence>
<dbReference type="EMBL" id="JAKKPZ010000057">
    <property type="protein sequence ID" value="KAI1705351.1"/>
    <property type="molecule type" value="Genomic_DNA"/>
</dbReference>
<dbReference type="AlphaFoldDB" id="A0AAD4R2K1"/>
<feature type="region of interest" description="Disordered" evidence="1">
    <location>
        <begin position="116"/>
        <end position="169"/>
    </location>
</feature>